<feature type="region of interest" description="Disordered" evidence="2">
    <location>
        <begin position="959"/>
        <end position="1110"/>
    </location>
</feature>
<accession>A0A1S3IH07</accession>
<feature type="coiled-coil region" evidence="1">
    <location>
        <begin position="819"/>
        <end position="846"/>
    </location>
</feature>
<feature type="compositionally biased region" description="Basic and acidic residues" evidence="2">
    <location>
        <begin position="1920"/>
        <end position="1930"/>
    </location>
</feature>
<feature type="domain" description="Pericentriolar material 1 protein C-terminal" evidence="3">
    <location>
        <begin position="1446"/>
        <end position="2054"/>
    </location>
</feature>
<feature type="region of interest" description="Disordered" evidence="2">
    <location>
        <begin position="1"/>
        <end position="96"/>
    </location>
</feature>
<feature type="compositionally biased region" description="Low complexity" evidence="2">
    <location>
        <begin position="1377"/>
        <end position="1389"/>
    </location>
</feature>
<feature type="region of interest" description="Disordered" evidence="2">
    <location>
        <begin position="859"/>
        <end position="889"/>
    </location>
</feature>
<feature type="region of interest" description="Disordered" evidence="2">
    <location>
        <begin position="429"/>
        <end position="488"/>
    </location>
</feature>
<proteinExistence type="predicted"/>
<feature type="region of interest" description="Disordered" evidence="2">
    <location>
        <begin position="1285"/>
        <end position="1401"/>
    </location>
</feature>
<feature type="region of interest" description="Disordered" evidence="2">
    <location>
        <begin position="2011"/>
        <end position="2053"/>
    </location>
</feature>
<keyword evidence="1" id="KW-0175">Coiled coil</keyword>
<dbReference type="OrthoDB" id="2125770at2759"/>
<dbReference type="InParanoid" id="A0A1S3IH07"/>
<dbReference type="GO" id="GO:0036064">
    <property type="term" value="C:ciliary basal body"/>
    <property type="evidence" value="ECO:0007669"/>
    <property type="project" value="TreeGrafter"/>
</dbReference>
<dbReference type="KEGG" id="lak:106164219"/>
<feature type="compositionally biased region" description="Acidic residues" evidence="2">
    <location>
        <begin position="967"/>
        <end position="988"/>
    </location>
</feature>
<reference evidence="5" key="1">
    <citation type="submission" date="2025-08" db="UniProtKB">
        <authorList>
            <consortium name="RefSeq"/>
        </authorList>
    </citation>
    <scope>IDENTIFICATION</scope>
    <source>
        <tissue evidence="5">Gonads</tissue>
    </source>
</reference>
<dbReference type="GO" id="GO:0034451">
    <property type="term" value="C:centriolar satellite"/>
    <property type="evidence" value="ECO:0007669"/>
    <property type="project" value="TreeGrafter"/>
</dbReference>
<feature type="compositionally biased region" description="Polar residues" evidence="2">
    <location>
        <begin position="517"/>
        <end position="537"/>
    </location>
</feature>
<feature type="compositionally biased region" description="Basic and acidic residues" evidence="2">
    <location>
        <begin position="876"/>
        <end position="886"/>
    </location>
</feature>
<dbReference type="InterPro" id="IPR031446">
    <property type="entry name" value="PCM1_C"/>
</dbReference>
<protein>
    <submittedName>
        <fullName evidence="5">Pericentriolar material 1 protein isoform X1</fullName>
    </submittedName>
</protein>
<evidence type="ECO:0000256" key="1">
    <source>
        <dbReference type="SAM" id="Coils"/>
    </source>
</evidence>
<dbReference type="RefSeq" id="XP_013397502.1">
    <property type="nucleotide sequence ID" value="XM_013542048.1"/>
</dbReference>
<name>A0A1S3IH07_LINAN</name>
<feature type="compositionally biased region" description="Basic and acidic residues" evidence="2">
    <location>
        <begin position="1350"/>
        <end position="1362"/>
    </location>
</feature>
<feature type="compositionally biased region" description="Low complexity" evidence="2">
    <location>
        <begin position="695"/>
        <end position="707"/>
    </location>
</feature>
<feature type="compositionally biased region" description="Low complexity" evidence="2">
    <location>
        <begin position="1931"/>
        <end position="1946"/>
    </location>
</feature>
<dbReference type="STRING" id="7574.A0A1S3IH07"/>
<feature type="region of interest" description="Disordered" evidence="2">
    <location>
        <begin position="1649"/>
        <end position="1678"/>
    </location>
</feature>
<feature type="compositionally biased region" description="Pro residues" evidence="2">
    <location>
        <begin position="1319"/>
        <end position="1332"/>
    </location>
</feature>
<feature type="compositionally biased region" description="Acidic residues" evidence="2">
    <location>
        <begin position="996"/>
        <end position="1008"/>
    </location>
</feature>
<evidence type="ECO:0000313" key="5">
    <source>
        <dbReference type="RefSeq" id="XP_013397502.1"/>
    </source>
</evidence>
<feature type="region of interest" description="Disordered" evidence="2">
    <location>
        <begin position="694"/>
        <end position="731"/>
    </location>
</feature>
<feature type="region of interest" description="Disordered" evidence="2">
    <location>
        <begin position="787"/>
        <end position="808"/>
    </location>
</feature>
<feature type="compositionally biased region" description="Polar residues" evidence="2">
    <location>
        <begin position="931"/>
        <end position="947"/>
    </location>
</feature>
<feature type="coiled-coil region" evidence="1">
    <location>
        <begin position="736"/>
        <end position="763"/>
    </location>
</feature>
<feature type="compositionally biased region" description="Acidic residues" evidence="2">
    <location>
        <begin position="708"/>
        <end position="718"/>
    </location>
</feature>
<feature type="compositionally biased region" description="Acidic residues" evidence="2">
    <location>
        <begin position="1900"/>
        <end position="1916"/>
    </location>
</feature>
<feature type="compositionally biased region" description="Polar residues" evidence="2">
    <location>
        <begin position="790"/>
        <end position="799"/>
    </location>
</feature>
<feature type="region of interest" description="Disordered" evidence="2">
    <location>
        <begin position="1796"/>
        <end position="1975"/>
    </location>
</feature>
<sequence length="2081" mass="234511">MATGGIQMARSSRSEPRRPAAYRSLNLTDRDDKSSASSALVEDRPNNWDFSDWRPGGAPFDQSRVRAKKGNPEREKEKEQSLSLESTPVHEQKHRTPFTFPRTRITASTPASQRVALENLKQQLTYSDAEEISTDGERNNERHVPIRRENPSNYLRQEMFGSDGNKRRTISGSTHTSNTSNLNTNPNAEEPPDSNQIVSRLMQIRDYLKQANSMIDSLQNSSDTQEAREQIGKLNRLVDHLREQEKGYMGLLQRMLAAREEGLGINGAVGGGSGESGNSKVESIADSTSIDIDMQSDISEATTDRSFNAFTRPKIEDHLMTFSEMEDNEPLSARSHMSTDSTQSLPHIDVEQFFDRDSGSHSLESQDSRLQDSEIQALRHQQELLKKLLYHQQQLRDLQDRQAGLLKQQQEAEKRLSEVKESQMRHAAAATAIDSDQEGSLERTLTADGTSRFQMLRNRQEESQDESVSQSEQSEQEEEEEVDPEVVPEELQALRQRLSYLKSLYERQDDMTDSVNLSADEQSMSQQSVTGSEMTPTTKDRKQLKGKLQELQDKKQKMDRLLLELQSLRSQRDQMNNEVETGSTTSSQIRISQSIAATASANETANEANDMLEMLDARHKLKKLQEVRGRLNQLRDLVQYYQTGREFIHEDGGEDEDASSLPAFSDYEDPELMKNLKKLKERGTLSDQLYRYAAEESQSTSQQMTTTTEDETTDETEESASVLSSNLGAYGDDPEIQEKVKKLKAAKEKLKRLQQLVAMVQQSPEAAQVLPDDLAELAASIDDLEDGDTSVMSSQATQTQDEDGQDYGTMARMEESSRDQYYQAKMKEQKQELDALMEERKKLMAIQYQLQLLHEQFPDEEASPNPGHVNRQAQSKGKESVTFKEPELEEEVVSMNDELWGKMRKQRMLQEELRQKKKELEDLMRKDRNNKTYIRNQDNQSDLGYGMSVQSAGDVTMATWGGSTVDNPEDTFDDYGQDDDDDDIDDGYPSDGIVQVEEEEEARDDDDDRGTYTIDEEYQRRERQRGVFVRPPVIDDESPSDGRMRGGARPKFDPQDPRNRNPWSKSPLSSGIYQRGWPTFSEQRRQRAQQQNYRSAEEIIKEDEDNVDDGQQSQDYIVTLQRQLENTNDICRTLLQDQQALMEALSTAGISIPSNSYRKTAYSEMIHHYRDQMQQQQLLFNVNQMYYQMSQQQAEIHNLHHQLQSLLRGTGDEGEEEEEELRLHPNSVGPWGYPPMSQQQSPLLYPPYPMMNPSPVFSPDNRFSPYVSPYASGMYPYYPGLEQQMRGQPQKLSTYSDTIEPSEDENPFVIPSDPRYRPSHPPEPAPPPPSSPVPKLNLREVLKPRKRRRQDVEDSARSELSEKSGSAVIGQVYPTPSRANAAARLASRRQPPPEEYRPGLSANISGTAFMDTASLSSYMSSLPGGESSAREQRAKINSELESDTPSEFSLFEALRETIYSEVATLISQNETRPHFLIELFRELQMLNSDYLRQRALYAIQDLVTRFLTEESVDASESTQTPLPPWLLVAGATGDEQTPSESLITSDEEEVRAKLYEMEMEMAKGKSSDRSAASLQSGSIRSDRYDYVERADTSSTMSTPPSGTYWDSPFAQDLGETVIHLDKAMQKVRDYERRMQEAVDKGQAANVAGLKVKDTSSVGTSSSAQDPGSESSISDVPYPRIDTQQLDQQIKSIMTEVIPVLKEHMEDVCSTQLLAYIQRLVLTLTKQQDDGQEFVRFFHKQLGSLLQDSLAKFDGRKMRECAEDLLVDMSEVLFNELAFFRLMQDLDETTVEVRTRAKKWAQESQTSTETTEDGLPDQDETEDSSEEEEEEEEEDEESEDGENTALHVSPKEEEDLGKARDDEMAYATDMGREDDESLSQTPINIELAVSETKPFTRIGSDEDEDEEEETQSADDPSETAVSREEEKEKSSGESPSPSGPDASPSSSNVTVIDTTTAATSGGDVENRGGGDAENGATYMNGEVVIAEEEIEIVTVDDLPPKMSGLEKQAQVENQVNEEAKASSGTAAVLSTMPSGEEELAGDGAAIREPGTFSPVCTMYDENKVAYKHTPKGGKLMASSNQQ</sequence>
<dbReference type="InterPro" id="IPR024138">
    <property type="entry name" value="Pericentriolar_Pcm1"/>
</dbReference>
<feature type="region of interest" description="Disordered" evidence="2">
    <location>
        <begin position="517"/>
        <end position="545"/>
    </location>
</feature>
<feature type="compositionally biased region" description="Polar residues" evidence="2">
    <location>
        <begin position="1285"/>
        <end position="1299"/>
    </location>
</feature>
<feature type="compositionally biased region" description="Polar residues" evidence="2">
    <location>
        <begin position="1061"/>
        <end position="1072"/>
    </location>
</feature>
<feature type="compositionally biased region" description="Acidic residues" evidence="2">
    <location>
        <begin position="1809"/>
        <end position="1841"/>
    </location>
</feature>
<evidence type="ECO:0000313" key="4">
    <source>
        <dbReference type="Proteomes" id="UP000085678"/>
    </source>
</evidence>
<organism evidence="4 5">
    <name type="scientific">Lingula anatina</name>
    <name type="common">Brachiopod</name>
    <name type="synonym">Lingula unguis</name>
    <dbReference type="NCBI Taxonomy" id="7574"/>
    <lineage>
        <taxon>Eukaryota</taxon>
        <taxon>Metazoa</taxon>
        <taxon>Spiralia</taxon>
        <taxon>Lophotrochozoa</taxon>
        <taxon>Brachiopoda</taxon>
        <taxon>Linguliformea</taxon>
        <taxon>Lingulata</taxon>
        <taxon>Lingulida</taxon>
        <taxon>Linguloidea</taxon>
        <taxon>Lingulidae</taxon>
        <taxon>Lingula</taxon>
    </lineage>
</organism>
<feature type="compositionally biased region" description="Low complexity" evidence="2">
    <location>
        <begin position="170"/>
        <end position="187"/>
    </location>
</feature>
<dbReference type="Pfam" id="PF15717">
    <property type="entry name" value="PCM1_C"/>
    <property type="match status" value="1"/>
</dbReference>
<feature type="compositionally biased region" description="Polar residues" evidence="2">
    <location>
        <begin position="1654"/>
        <end position="1673"/>
    </location>
</feature>
<dbReference type="PANTHER" id="PTHR14164:SF12">
    <property type="entry name" value="PERICENTRIOLAR MATERIAL 1 PROTEIN"/>
    <property type="match status" value="1"/>
</dbReference>
<feature type="coiled-coil region" evidence="1">
    <location>
        <begin position="208"/>
        <end position="244"/>
    </location>
</feature>
<gene>
    <name evidence="5" type="primary">LOC106164219</name>
</gene>
<evidence type="ECO:0000256" key="2">
    <source>
        <dbReference type="SAM" id="MobiDB-lite"/>
    </source>
</evidence>
<feature type="region of interest" description="Disordered" evidence="2">
    <location>
        <begin position="163"/>
        <end position="194"/>
    </location>
</feature>
<feature type="compositionally biased region" description="Basic and acidic residues" evidence="2">
    <location>
        <begin position="920"/>
        <end position="930"/>
    </location>
</feature>
<dbReference type="GO" id="GO:1905515">
    <property type="term" value="P:non-motile cilium assembly"/>
    <property type="evidence" value="ECO:0007669"/>
    <property type="project" value="TreeGrafter"/>
</dbReference>
<dbReference type="Proteomes" id="UP000085678">
    <property type="component" value="Unplaced"/>
</dbReference>
<dbReference type="GO" id="GO:0071539">
    <property type="term" value="P:protein localization to centrosome"/>
    <property type="evidence" value="ECO:0007669"/>
    <property type="project" value="InterPro"/>
</dbReference>
<feature type="compositionally biased region" description="Acidic residues" evidence="2">
    <location>
        <begin position="474"/>
        <end position="488"/>
    </location>
</feature>
<dbReference type="GO" id="GO:0034454">
    <property type="term" value="P:microtubule anchoring at centrosome"/>
    <property type="evidence" value="ECO:0007669"/>
    <property type="project" value="InterPro"/>
</dbReference>
<feature type="compositionally biased region" description="Basic and acidic residues" evidence="2">
    <location>
        <begin position="70"/>
        <end position="80"/>
    </location>
</feature>
<keyword evidence="4" id="KW-1185">Reference proteome</keyword>
<dbReference type="PANTHER" id="PTHR14164">
    <property type="entry name" value="PERICENTRIOLAR MATERIAL 1-RELATED"/>
    <property type="match status" value="1"/>
</dbReference>
<feature type="compositionally biased region" description="Basic and acidic residues" evidence="2">
    <location>
        <begin position="1040"/>
        <end position="1059"/>
    </location>
</feature>
<feature type="region of interest" description="Disordered" evidence="2">
    <location>
        <begin position="920"/>
        <end position="947"/>
    </location>
</feature>
<dbReference type="GeneID" id="106164219"/>
<evidence type="ECO:0000259" key="3">
    <source>
        <dbReference type="Pfam" id="PF15717"/>
    </source>
</evidence>
<feature type="compositionally biased region" description="Polar residues" evidence="2">
    <location>
        <begin position="1947"/>
        <end position="1958"/>
    </location>
</feature>